<gene>
    <name evidence="1" type="ORF">JQN83_16935</name>
</gene>
<proteinExistence type="predicted"/>
<protein>
    <submittedName>
        <fullName evidence="1">Uncharacterized protein</fullName>
    </submittedName>
</protein>
<reference evidence="1 2" key="1">
    <citation type="submission" date="2021-03" db="EMBL/GenBank/DDBJ databases">
        <authorList>
            <person name="Lee D.-H."/>
        </authorList>
    </citation>
    <scope>NUCLEOTIDE SEQUENCE [LARGE SCALE GENOMIC DNA]</scope>
    <source>
        <strain evidence="1 2">MMS20-R2-23</strain>
    </source>
</reference>
<organism evidence="1 2">
    <name type="scientific">Micromonospora antibiotica</name>
    <dbReference type="NCBI Taxonomy" id="2807623"/>
    <lineage>
        <taxon>Bacteria</taxon>
        <taxon>Bacillati</taxon>
        <taxon>Actinomycetota</taxon>
        <taxon>Actinomycetes</taxon>
        <taxon>Micromonosporales</taxon>
        <taxon>Micromonosporaceae</taxon>
        <taxon>Micromonospora</taxon>
    </lineage>
</organism>
<name>A0ABS3VA40_9ACTN</name>
<evidence type="ECO:0000313" key="1">
    <source>
        <dbReference type="EMBL" id="MBO4162484.1"/>
    </source>
</evidence>
<keyword evidence="2" id="KW-1185">Reference proteome</keyword>
<dbReference type="EMBL" id="JAGFWR010000008">
    <property type="protein sequence ID" value="MBO4162484.1"/>
    <property type="molecule type" value="Genomic_DNA"/>
</dbReference>
<accession>A0ABS3VA40</accession>
<evidence type="ECO:0000313" key="2">
    <source>
        <dbReference type="Proteomes" id="UP000671399"/>
    </source>
</evidence>
<dbReference type="Proteomes" id="UP000671399">
    <property type="component" value="Unassembled WGS sequence"/>
</dbReference>
<sequence>MPLTRIPVEATMLVPDAPGGIDASPAYPVPRHGVAVGTPGVAARPDRAGRR</sequence>
<comment type="caution">
    <text evidence="1">The sequence shown here is derived from an EMBL/GenBank/DDBJ whole genome shotgun (WGS) entry which is preliminary data.</text>
</comment>
<dbReference type="RefSeq" id="WP_208568111.1">
    <property type="nucleotide sequence ID" value="NZ_JAGFWR010000008.1"/>
</dbReference>